<feature type="compositionally biased region" description="Low complexity" evidence="4">
    <location>
        <begin position="7"/>
        <end position="20"/>
    </location>
</feature>
<comment type="similarity">
    <text evidence="1 3">Belongs to the short-chain dehydrogenases/reductases (SDR) family.</text>
</comment>
<proteinExistence type="inferred from homology"/>
<reference evidence="6 7" key="1">
    <citation type="submission" date="2020-03" db="EMBL/GenBank/DDBJ databases">
        <title>WGS of actinomycetes isolated from Thailand.</title>
        <authorList>
            <person name="Thawai C."/>
        </authorList>
    </citation>
    <scope>NUCLEOTIDE SEQUENCE [LARGE SCALE GENOMIC DNA]</scope>
    <source>
        <strain evidence="6 7">PLAI 1-29</strain>
    </source>
</reference>
<dbReference type="SMART" id="SM00822">
    <property type="entry name" value="PKS_KR"/>
    <property type="match status" value="1"/>
</dbReference>
<keyword evidence="2" id="KW-0560">Oxidoreductase</keyword>
<dbReference type="PANTHER" id="PTHR44196">
    <property type="entry name" value="DEHYDROGENASE/REDUCTASE SDR FAMILY MEMBER 7B"/>
    <property type="match status" value="1"/>
</dbReference>
<name>A0ABX1BZX3_9ACTN</name>
<dbReference type="PRINTS" id="PR00080">
    <property type="entry name" value="SDRFAMILY"/>
</dbReference>
<dbReference type="Proteomes" id="UP000695264">
    <property type="component" value="Unassembled WGS sequence"/>
</dbReference>
<dbReference type="InterPro" id="IPR002347">
    <property type="entry name" value="SDR_fam"/>
</dbReference>
<evidence type="ECO:0000256" key="2">
    <source>
        <dbReference type="ARBA" id="ARBA00023002"/>
    </source>
</evidence>
<dbReference type="PANTHER" id="PTHR44196:SF1">
    <property type="entry name" value="DEHYDROGENASE_REDUCTASE SDR FAMILY MEMBER 7B"/>
    <property type="match status" value="1"/>
</dbReference>
<feature type="domain" description="Ketoreductase" evidence="5">
    <location>
        <begin position="21"/>
        <end position="201"/>
    </location>
</feature>
<dbReference type="InterPro" id="IPR036291">
    <property type="entry name" value="NAD(P)-bd_dom_sf"/>
</dbReference>
<evidence type="ECO:0000256" key="4">
    <source>
        <dbReference type="SAM" id="MobiDB-lite"/>
    </source>
</evidence>
<dbReference type="Gene3D" id="3.40.50.720">
    <property type="entry name" value="NAD(P)-binding Rossmann-like Domain"/>
    <property type="match status" value="1"/>
</dbReference>
<dbReference type="RefSeq" id="WP_168103300.1">
    <property type="nucleotide sequence ID" value="NZ_JAATEN010000016.1"/>
</dbReference>
<dbReference type="PROSITE" id="PS00061">
    <property type="entry name" value="ADH_SHORT"/>
    <property type="match status" value="1"/>
</dbReference>
<dbReference type="SUPFAM" id="SSF51735">
    <property type="entry name" value="NAD(P)-binding Rossmann-fold domains"/>
    <property type="match status" value="1"/>
</dbReference>
<dbReference type="PRINTS" id="PR00081">
    <property type="entry name" value="GDHRDH"/>
</dbReference>
<evidence type="ECO:0000313" key="6">
    <source>
        <dbReference type="EMBL" id="NJQ02678.1"/>
    </source>
</evidence>
<dbReference type="InterPro" id="IPR020904">
    <property type="entry name" value="Sc_DH/Rdtase_CS"/>
</dbReference>
<sequence>MTSHECAPAGAPPAGRADTPPVALVTGASSGIGAAVARLLAATGGRRLLLSGRDERRLAEVAAATGGTALRADLSAAEGCRALAGRAVEAAGRVDLLVANAGIGWKGRFTQMPAETLDQVVAVDFLATLHLVRELLPAMVRRGHGQVVLVGSVAGTVGVAGESVYAAAKGGLTVFADSLRQELPGTGVTVSVVLPGAIGTPFFERRGAPYDRARPRPVAPERAARAVLRAVEHGRPEVFVPAWLRVPARLRGAAPGLYGRLASRFG</sequence>
<keyword evidence="7" id="KW-1185">Reference proteome</keyword>
<dbReference type="Pfam" id="PF00106">
    <property type="entry name" value="adh_short"/>
    <property type="match status" value="1"/>
</dbReference>
<protein>
    <submittedName>
        <fullName evidence="6">SDR family NAD(P)-dependent oxidoreductase</fullName>
    </submittedName>
</protein>
<evidence type="ECO:0000256" key="1">
    <source>
        <dbReference type="ARBA" id="ARBA00006484"/>
    </source>
</evidence>
<evidence type="ECO:0000259" key="5">
    <source>
        <dbReference type="SMART" id="SM00822"/>
    </source>
</evidence>
<accession>A0ABX1BZX3</accession>
<dbReference type="InterPro" id="IPR057326">
    <property type="entry name" value="KR_dom"/>
</dbReference>
<feature type="region of interest" description="Disordered" evidence="4">
    <location>
        <begin position="1"/>
        <end position="20"/>
    </location>
</feature>
<evidence type="ECO:0000256" key="3">
    <source>
        <dbReference type="RuleBase" id="RU000363"/>
    </source>
</evidence>
<organism evidence="6 7">
    <name type="scientific">Streptomyces zingiberis</name>
    <dbReference type="NCBI Taxonomy" id="2053010"/>
    <lineage>
        <taxon>Bacteria</taxon>
        <taxon>Bacillati</taxon>
        <taxon>Actinomycetota</taxon>
        <taxon>Actinomycetes</taxon>
        <taxon>Kitasatosporales</taxon>
        <taxon>Streptomycetaceae</taxon>
        <taxon>Streptomyces</taxon>
    </lineage>
</organism>
<dbReference type="EMBL" id="JAATEN010000016">
    <property type="protein sequence ID" value="NJQ02678.1"/>
    <property type="molecule type" value="Genomic_DNA"/>
</dbReference>
<comment type="caution">
    <text evidence="6">The sequence shown here is derived from an EMBL/GenBank/DDBJ whole genome shotgun (WGS) entry which is preliminary data.</text>
</comment>
<evidence type="ECO:0000313" key="7">
    <source>
        <dbReference type="Proteomes" id="UP000695264"/>
    </source>
</evidence>
<gene>
    <name evidence="6" type="ORF">HCK00_19570</name>
</gene>